<name>A0A1Y5FA14_9BACT</name>
<accession>A0A1Y5FA14</accession>
<evidence type="ECO:0008006" key="3">
    <source>
        <dbReference type="Google" id="ProtNLM"/>
    </source>
</evidence>
<organism evidence="1 2">
    <name type="scientific">Halobacteriovorax marinus</name>
    <dbReference type="NCBI Taxonomy" id="97084"/>
    <lineage>
        <taxon>Bacteria</taxon>
        <taxon>Pseudomonadati</taxon>
        <taxon>Bdellovibrionota</taxon>
        <taxon>Bacteriovoracia</taxon>
        <taxon>Bacteriovoracales</taxon>
        <taxon>Halobacteriovoraceae</taxon>
        <taxon>Halobacteriovorax</taxon>
    </lineage>
</organism>
<evidence type="ECO:0000313" key="2">
    <source>
        <dbReference type="Proteomes" id="UP000196531"/>
    </source>
</evidence>
<dbReference type="AlphaFoldDB" id="A0A1Y5FA14"/>
<gene>
    <name evidence="1" type="ORF">A9Q84_03665</name>
</gene>
<comment type="caution">
    <text evidence="1">The sequence shown here is derived from an EMBL/GenBank/DDBJ whole genome shotgun (WGS) entry which is preliminary data.</text>
</comment>
<proteinExistence type="predicted"/>
<reference evidence="2" key="1">
    <citation type="journal article" date="2017" name="Proc. Natl. Acad. Sci. U.S.A.">
        <title>Simulation of Deepwater Horizon oil plume reveals substrate specialization within a complex community of hydrocarbon-degraders.</title>
        <authorList>
            <person name="Hu P."/>
            <person name="Dubinsky E.A."/>
            <person name="Probst A.J."/>
            <person name="Wang J."/>
            <person name="Sieber C.M.K."/>
            <person name="Tom L.M."/>
            <person name="Gardinali P."/>
            <person name="Banfield J.F."/>
            <person name="Atlas R.M."/>
            <person name="Andersen G.L."/>
        </authorList>
    </citation>
    <scope>NUCLEOTIDE SEQUENCE [LARGE SCALE GENOMIC DNA]</scope>
</reference>
<protein>
    <recommendedName>
        <fullName evidence="3">Outer membrane protein beta-barrel domain-containing protein</fullName>
    </recommendedName>
</protein>
<evidence type="ECO:0000313" key="1">
    <source>
        <dbReference type="EMBL" id="OUR98520.1"/>
    </source>
</evidence>
<sequence>MIGQTYGDSEPVFFNDNKTYNTNTLSLKGAYLISSLWQFGLEASFLSKDNTYNSTAESNSSLADTSLSLTFELFPEEYFSVWKPRVFIFVRQLFPTGKSNYESDSELLSDVSGKGHYITSSGLILSKVYRSIDWQLFFEYKYLYKTKVNQMEIAGHTGFTTGGSLGLSPAGTNFRLGVGITNFYFDSKEILIKNQKQASSEEQYWDSSFTVNYLHKDSTYSLTYTDQTLLGPSQNTTLSRTISLSWLERWPL</sequence>
<dbReference type="Proteomes" id="UP000196531">
    <property type="component" value="Unassembled WGS sequence"/>
</dbReference>
<dbReference type="EMBL" id="MAAO01000004">
    <property type="protein sequence ID" value="OUR98520.1"/>
    <property type="molecule type" value="Genomic_DNA"/>
</dbReference>